<comment type="similarity">
    <text evidence="1 3">Belongs to the gamma-glutamylcyclotransferase family.</text>
</comment>
<evidence type="ECO:0000313" key="5">
    <source>
        <dbReference type="EMBL" id="JAT22983.1"/>
    </source>
</evidence>
<dbReference type="InterPro" id="IPR013024">
    <property type="entry name" value="GGCT-like"/>
</dbReference>
<evidence type="ECO:0000256" key="2">
    <source>
        <dbReference type="PIRSR" id="PIRSR639126-1"/>
    </source>
</evidence>
<gene>
    <name evidence="5" type="ORF">g.2071</name>
</gene>
<evidence type="ECO:0000259" key="4">
    <source>
        <dbReference type="Pfam" id="PF06094"/>
    </source>
</evidence>
<organism evidence="5">
    <name type="scientific">Graphocephala atropunctata</name>
    <dbReference type="NCBI Taxonomy" id="36148"/>
    <lineage>
        <taxon>Eukaryota</taxon>
        <taxon>Metazoa</taxon>
        <taxon>Ecdysozoa</taxon>
        <taxon>Arthropoda</taxon>
        <taxon>Hexapoda</taxon>
        <taxon>Insecta</taxon>
        <taxon>Pterygota</taxon>
        <taxon>Neoptera</taxon>
        <taxon>Paraneoptera</taxon>
        <taxon>Hemiptera</taxon>
        <taxon>Auchenorrhyncha</taxon>
        <taxon>Membracoidea</taxon>
        <taxon>Cicadellidae</taxon>
        <taxon>Cicadellinae</taxon>
        <taxon>Cicadellini</taxon>
        <taxon>Graphocephala</taxon>
    </lineage>
</organism>
<protein>
    <recommendedName>
        <fullName evidence="3">Gamma-glutamylcyclotransferase family protein</fullName>
    </recommendedName>
</protein>
<dbReference type="GO" id="GO:0005829">
    <property type="term" value="C:cytosol"/>
    <property type="evidence" value="ECO:0007669"/>
    <property type="project" value="TreeGrafter"/>
</dbReference>
<dbReference type="InterPro" id="IPR039126">
    <property type="entry name" value="GGACT"/>
</dbReference>
<dbReference type="PANTHER" id="PTHR12510">
    <property type="entry name" value="TROPONIN C-AKIN-1 PROTEIN"/>
    <property type="match status" value="1"/>
</dbReference>
<dbReference type="InterPro" id="IPR036568">
    <property type="entry name" value="GGCT-like_sf"/>
</dbReference>
<dbReference type="CDD" id="cd06661">
    <property type="entry name" value="GGCT_like"/>
    <property type="match status" value="1"/>
</dbReference>
<dbReference type="PANTHER" id="PTHR12510:SF4">
    <property type="entry name" value="GAMMA-GLUTAMYLAMINECYCLOTRANSFERASE"/>
    <property type="match status" value="1"/>
</dbReference>
<accession>A0A1B6LGZ0</accession>
<reference evidence="5" key="1">
    <citation type="submission" date="2015-11" db="EMBL/GenBank/DDBJ databases">
        <title>De novo transcriptome assembly of four potential Pierce s Disease insect vectors from Arizona vineyards.</title>
        <authorList>
            <person name="Tassone E.E."/>
        </authorList>
    </citation>
    <scope>NUCLEOTIDE SEQUENCE</scope>
</reference>
<dbReference type="AlphaFoldDB" id="A0A1B6LGZ0"/>
<name>A0A1B6LGZ0_9HEMI</name>
<dbReference type="InterPro" id="IPR009288">
    <property type="entry name" value="AIG2-like_dom"/>
</dbReference>
<feature type="domain" description="Gamma-glutamylcyclotransferase AIG2-like" evidence="4">
    <location>
        <begin position="13"/>
        <end position="129"/>
    </location>
</feature>
<dbReference type="SUPFAM" id="SSF110857">
    <property type="entry name" value="Gamma-glutamyl cyclotransferase-like"/>
    <property type="match status" value="1"/>
</dbReference>
<dbReference type="EMBL" id="GEBQ01016994">
    <property type="protein sequence ID" value="JAT22983.1"/>
    <property type="molecule type" value="Transcribed_RNA"/>
</dbReference>
<feature type="active site" description="Proton acceptor" evidence="2">
    <location>
        <position position="91"/>
    </location>
</feature>
<evidence type="ECO:0000256" key="3">
    <source>
        <dbReference type="RuleBase" id="RU367036"/>
    </source>
</evidence>
<sequence>MVGNATLSSTLKVFVYGTLKTGEPNHHWLTQPENGHSRFVGEGMTLVKYPLVIASRYNIPFLLDVPDKGHNVSGEVYEIDEKMLASLDVLEDYPTYYTRRLETIVLKDSRSSQEQCWTYFLNGHKPHLLELPTMASYSSHGDHGLQYTERYRRDPHHDYRLEVIDRPTL</sequence>
<evidence type="ECO:0000256" key="1">
    <source>
        <dbReference type="ARBA" id="ARBA00008861"/>
    </source>
</evidence>
<proteinExistence type="inferred from homology"/>
<dbReference type="Pfam" id="PF06094">
    <property type="entry name" value="GGACT"/>
    <property type="match status" value="1"/>
</dbReference>
<dbReference type="GO" id="GO:0061929">
    <property type="term" value="F:gamma-glutamylaminecyclotransferase activity"/>
    <property type="evidence" value="ECO:0007669"/>
    <property type="project" value="InterPro"/>
</dbReference>
<dbReference type="Gene3D" id="3.10.490.10">
    <property type="entry name" value="Gamma-glutamyl cyclotransferase-like"/>
    <property type="match status" value="1"/>
</dbReference>